<reference evidence="10 11" key="1">
    <citation type="submission" date="2018-03" db="EMBL/GenBank/DDBJ databases">
        <title>Aeromonas veronii whole genome sequencing and analysis.</title>
        <authorList>
            <person name="Xie H."/>
            <person name="Liu T."/>
            <person name="Wang K."/>
        </authorList>
    </citation>
    <scope>NUCLEOTIDE SEQUENCE [LARGE SCALE GENOMIC DNA]</scope>
    <source>
        <strain evidence="10 11">XH.VA.1</strain>
    </source>
</reference>
<feature type="domain" description="Helicase C-terminal" evidence="9">
    <location>
        <begin position="529"/>
        <end position="689"/>
    </location>
</feature>
<dbReference type="PANTHER" id="PTHR47964">
    <property type="entry name" value="ATP-DEPENDENT DNA HELICASE HOMOLOG RECG, CHLOROPLASTIC"/>
    <property type="match status" value="1"/>
</dbReference>
<comment type="caution">
    <text evidence="10">The sequence shown here is derived from an EMBL/GenBank/DDBJ whole genome shotgun (WGS) entry which is preliminary data.</text>
</comment>
<dbReference type="PROSITE" id="PS51194">
    <property type="entry name" value="HELICASE_CTER"/>
    <property type="match status" value="1"/>
</dbReference>
<evidence type="ECO:0000313" key="10">
    <source>
        <dbReference type="EMBL" id="PTH80156.1"/>
    </source>
</evidence>
<evidence type="ECO:0000256" key="7">
    <source>
        <dbReference type="ARBA" id="ARBA00023204"/>
    </source>
</evidence>
<protein>
    <submittedName>
        <fullName evidence="10">Uncharacterized protein</fullName>
    </submittedName>
</protein>
<keyword evidence="1" id="KW-0547">Nucleotide-binding</keyword>
<evidence type="ECO:0000259" key="9">
    <source>
        <dbReference type="PROSITE" id="PS51194"/>
    </source>
</evidence>
<dbReference type="GO" id="GO:0006281">
    <property type="term" value="P:DNA repair"/>
    <property type="evidence" value="ECO:0007669"/>
    <property type="project" value="UniProtKB-KW"/>
</dbReference>
<organism evidence="10 11">
    <name type="scientific">Aeromonas veronii</name>
    <dbReference type="NCBI Taxonomy" id="654"/>
    <lineage>
        <taxon>Bacteria</taxon>
        <taxon>Pseudomonadati</taxon>
        <taxon>Pseudomonadota</taxon>
        <taxon>Gammaproteobacteria</taxon>
        <taxon>Aeromonadales</taxon>
        <taxon>Aeromonadaceae</taxon>
        <taxon>Aeromonas</taxon>
    </lineage>
</organism>
<dbReference type="EMBL" id="PZKL01000037">
    <property type="protein sequence ID" value="PTH80156.1"/>
    <property type="molecule type" value="Genomic_DNA"/>
</dbReference>
<keyword evidence="6" id="KW-0238">DNA-binding</keyword>
<evidence type="ECO:0000256" key="6">
    <source>
        <dbReference type="ARBA" id="ARBA00023125"/>
    </source>
</evidence>
<keyword evidence="2" id="KW-0227">DNA damage</keyword>
<dbReference type="SUPFAM" id="SSF52540">
    <property type="entry name" value="P-loop containing nucleoside triphosphate hydrolases"/>
    <property type="match status" value="2"/>
</dbReference>
<dbReference type="Pfam" id="PF00271">
    <property type="entry name" value="Helicase_C"/>
    <property type="match status" value="1"/>
</dbReference>
<dbReference type="GO" id="GO:0005524">
    <property type="term" value="F:ATP binding"/>
    <property type="evidence" value="ECO:0007669"/>
    <property type="project" value="UniProtKB-KW"/>
</dbReference>
<dbReference type="InterPro" id="IPR011545">
    <property type="entry name" value="DEAD/DEAH_box_helicase_dom"/>
</dbReference>
<gene>
    <name evidence="10" type="ORF">DAA48_16505</name>
</gene>
<evidence type="ECO:0000313" key="11">
    <source>
        <dbReference type="Proteomes" id="UP000241986"/>
    </source>
</evidence>
<dbReference type="SUPFAM" id="SSF50249">
    <property type="entry name" value="Nucleic acid-binding proteins"/>
    <property type="match status" value="1"/>
</dbReference>
<evidence type="ECO:0000256" key="1">
    <source>
        <dbReference type="ARBA" id="ARBA00022741"/>
    </source>
</evidence>
<dbReference type="AlphaFoldDB" id="A0A2T4N049"/>
<accession>A0A2T4N049</accession>
<dbReference type="InterPro" id="IPR014001">
    <property type="entry name" value="Helicase_ATP-bd"/>
</dbReference>
<evidence type="ECO:0000256" key="3">
    <source>
        <dbReference type="ARBA" id="ARBA00022801"/>
    </source>
</evidence>
<keyword evidence="4" id="KW-0347">Helicase</keyword>
<dbReference type="InterPro" id="IPR047112">
    <property type="entry name" value="RecG/Mfd"/>
</dbReference>
<dbReference type="PANTHER" id="PTHR47964:SF1">
    <property type="entry name" value="ATP-DEPENDENT DNA HELICASE HOMOLOG RECG, CHLOROPLASTIC"/>
    <property type="match status" value="1"/>
</dbReference>
<dbReference type="SMART" id="SM00487">
    <property type="entry name" value="DEXDc"/>
    <property type="match status" value="1"/>
</dbReference>
<keyword evidence="3" id="KW-0378">Hydrolase</keyword>
<evidence type="ECO:0000256" key="5">
    <source>
        <dbReference type="ARBA" id="ARBA00022840"/>
    </source>
</evidence>
<evidence type="ECO:0000256" key="4">
    <source>
        <dbReference type="ARBA" id="ARBA00022806"/>
    </source>
</evidence>
<dbReference type="InterPro" id="IPR012340">
    <property type="entry name" value="NA-bd_OB-fold"/>
</dbReference>
<keyword evidence="7" id="KW-0234">DNA repair</keyword>
<evidence type="ECO:0000259" key="8">
    <source>
        <dbReference type="PROSITE" id="PS51192"/>
    </source>
</evidence>
<dbReference type="InterPro" id="IPR001650">
    <property type="entry name" value="Helicase_C-like"/>
</dbReference>
<dbReference type="GO" id="GO:0003677">
    <property type="term" value="F:DNA binding"/>
    <property type="evidence" value="ECO:0007669"/>
    <property type="project" value="UniProtKB-KW"/>
</dbReference>
<dbReference type="PROSITE" id="PS51192">
    <property type="entry name" value="HELICASE_ATP_BIND_1"/>
    <property type="match status" value="1"/>
</dbReference>
<keyword evidence="5" id="KW-0067">ATP-binding</keyword>
<dbReference type="Gene3D" id="3.40.50.300">
    <property type="entry name" value="P-loop containing nucleotide triphosphate hydrolases"/>
    <property type="match status" value="2"/>
</dbReference>
<dbReference type="GO" id="GO:0003678">
    <property type="term" value="F:DNA helicase activity"/>
    <property type="evidence" value="ECO:0007669"/>
    <property type="project" value="TreeGrafter"/>
</dbReference>
<dbReference type="Proteomes" id="UP000241986">
    <property type="component" value="Unassembled WGS sequence"/>
</dbReference>
<sequence>MEEVLSKGFMSKMAAVGINSLEELLLYLPSKYLDYRTPAVSIHSCLDKDKKYLKLRLVSSPEINERSSPAQIKLRLTDGMTVANSMSFGGAFQWKSFKAGDYVHLTGKVELYNGNPQIKSPELIPLREQGRIVPYYKGKEKVVNHQKIAENMAIAMREFCDITTNYVCETLGVSEADIVNNAGEGFKSIKEILMAIHRPRNIDEVTRGRAASRSINAYQALLMSLNLQKKNKSEKSIITYDVELIKSLISRLKFPLTMDQKRAIWDITKDLASPYPMDRLVSGDVGTGKTLSYLIPAICAQKQGKVVFILMPNLLLAKQVYDECVSLFPEVSAKLVIGGSKEKVEMEGAEIIIGTSAILWWVKKQKKNVGIDLLIIDEQQKLGSNQKLKLISEHTNFLEATATAIPKTSALVKYGGKQVSCIQECPVKKTIRTSIVGSDEKRLAFDKLVSIVNAGYQIAVLYPIRKKEFSLYDFCYSSLNAEHNELIEALIEMGATINHAQFVPSETDECYEDLDSDIKVIRLKANAPTAKRIQEYCQEKSSKGFELKDVVDSEEEEVCKRSVEHAAKHWEEIFPGRVGMIHGGLSTDDKVEVIRKLKARELDIAITSSVLEIGLTIPDLRGFLVVDADKYGASTLHQFRGRLARNGGEGDFFMAVSCPVSELSEKSFNRLNILVRHQNGFDIAEEDMLQRGFGDLSVGGIKQAGYVKGVFPDLKLIPQDIEKLLLNKTSKPQKELSVA</sequence>
<evidence type="ECO:0000256" key="2">
    <source>
        <dbReference type="ARBA" id="ARBA00022763"/>
    </source>
</evidence>
<dbReference type="InterPro" id="IPR027417">
    <property type="entry name" value="P-loop_NTPase"/>
</dbReference>
<dbReference type="SMART" id="SM00490">
    <property type="entry name" value="HELICc"/>
    <property type="match status" value="1"/>
</dbReference>
<dbReference type="RefSeq" id="WP_107684039.1">
    <property type="nucleotide sequence ID" value="NZ_PZKL01000037.1"/>
</dbReference>
<dbReference type="GO" id="GO:0016787">
    <property type="term" value="F:hydrolase activity"/>
    <property type="evidence" value="ECO:0007669"/>
    <property type="project" value="UniProtKB-KW"/>
</dbReference>
<dbReference type="Pfam" id="PF00270">
    <property type="entry name" value="DEAD"/>
    <property type="match status" value="1"/>
</dbReference>
<feature type="domain" description="Helicase ATP-binding" evidence="8">
    <location>
        <begin position="270"/>
        <end position="422"/>
    </location>
</feature>
<proteinExistence type="predicted"/>
<name>A0A2T4N049_AERVE</name>